<dbReference type="STRING" id="485913.Krac_12081"/>
<dbReference type="InterPro" id="IPR038717">
    <property type="entry name" value="Tc1-like_DDE_dom"/>
</dbReference>
<comment type="caution">
    <text evidence="2">The sequence shown here is derived from an EMBL/GenBank/DDBJ whole genome shotgun (WGS) entry which is preliminary data.</text>
</comment>
<reference evidence="2 3" key="1">
    <citation type="journal article" date="2011" name="Stand. Genomic Sci.">
        <title>Non-contiguous finished genome sequence and contextual data of the filamentous soil bacterium Ktedonobacter racemifer type strain (SOSP1-21).</title>
        <authorList>
            <person name="Chang Y.J."/>
            <person name="Land M."/>
            <person name="Hauser L."/>
            <person name="Chertkov O."/>
            <person name="Del Rio T.G."/>
            <person name="Nolan M."/>
            <person name="Copeland A."/>
            <person name="Tice H."/>
            <person name="Cheng J.F."/>
            <person name="Lucas S."/>
            <person name="Han C."/>
            <person name="Goodwin L."/>
            <person name="Pitluck S."/>
            <person name="Ivanova N."/>
            <person name="Ovchinikova G."/>
            <person name="Pati A."/>
            <person name="Chen A."/>
            <person name="Palaniappan K."/>
            <person name="Mavromatis K."/>
            <person name="Liolios K."/>
            <person name="Brettin T."/>
            <person name="Fiebig A."/>
            <person name="Rohde M."/>
            <person name="Abt B."/>
            <person name="Goker M."/>
            <person name="Detter J.C."/>
            <person name="Woyke T."/>
            <person name="Bristow J."/>
            <person name="Eisen J.A."/>
            <person name="Markowitz V."/>
            <person name="Hugenholtz P."/>
            <person name="Kyrpides N.C."/>
            <person name="Klenk H.P."/>
            <person name="Lapidus A."/>
        </authorList>
    </citation>
    <scope>NUCLEOTIDE SEQUENCE [LARGE SCALE GENOMIC DNA]</scope>
    <source>
        <strain evidence="3">DSM 44963</strain>
    </source>
</reference>
<dbReference type="GO" id="GO:0003676">
    <property type="term" value="F:nucleic acid binding"/>
    <property type="evidence" value="ECO:0007669"/>
    <property type="project" value="InterPro"/>
</dbReference>
<dbReference type="Proteomes" id="UP000004508">
    <property type="component" value="Unassembled WGS sequence"/>
</dbReference>
<evidence type="ECO:0000313" key="2">
    <source>
        <dbReference type="EMBL" id="EFH90459.1"/>
    </source>
</evidence>
<accession>D6TF59</accession>
<dbReference type="InterPro" id="IPR036397">
    <property type="entry name" value="RNaseH_sf"/>
</dbReference>
<dbReference type="Pfam" id="PF13358">
    <property type="entry name" value="DDE_3"/>
    <property type="match status" value="1"/>
</dbReference>
<organism evidence="2 3">
    <name type="scientific">Ktedonobacter racemifer DSM 44963</name>
    <dbReference type="NCBI Taxonomy" id="485913"/>
    <lineage>
        <taxon>Bacteria</taxon>
        <taxon>Bacillati</taxon>
        <taxon>Chloroflexota</taxon>
        <taxon>Ktedonobacteria</taxon>
        <taxon>Ktedonobacterales</taxon>
        <taxon>Ktedonobacteraceae</taxon>
        <taxon>Ktedonobacter</taxon>
    </lineage>
</organism>
<dbReference type="Gene3D" id="3.30.420.10">
    <property type="entry name" value="Ribonuclease H-like superfamily/Ribonuclease H"/>
    <property type="match status" value="1"/>
</dbReference>
<dbReference type="eggNOG" id="COG3335">
    <property type="taxonomic scope" value="Bacteria"/>
</dbReference>
<evidence type="ECO:0000313" key="3">
    <source>
        <dbReference type="Proteomes" id="UP000004508"/>
    </source>
</evidence>
<proteinExistence type="predicted"/>
<keyword evidence="3" id="KW-1185">Reference proteome</keyword>
<name>D6TF59_KTERA</name>
<dbReference type="AlphaFoldDB" id="D6TF59"/>
<dbReference type="RefSeq" id="WP_007907848.1">
    <property type="nucleotide sequence ID" value="NZ_ADVG01000001.1"/>
</dbReference>
<sequence length="204" mass="23492">MAWASTQPGWVIGFVDEVWWSRFALPRLSAWQGKDQPVRLVEQTWQKDDPDPKALACYGVLWQQGPIDDPIRKQMSLRFVTGRPVSAITTQFLEWCCTRLQAQNKTSWLLIWDNASFHVSKMVRTWIREHNSLVKAEGKGVRILPLFLPTKSPWLNPIEPKWVHAKRNVVEHDGLLTAKQLAARVCAYFGCSYEPHLVLSEKVS</sequence>
<evidence type="ECO:0000259" key="1">
    <source>
        <dbReference type="Pfam" id="PF13358"/>
    </source>
</evidence>
<dbReference type="InParanoid" id="D6TF59"/>
<dbReference type="EMBL" id="ADVG01000001">
    <property type="protein sequence ID" value="EFH90459.1"/>
    <property type="molecule type" value="Genomic_DNA"/>
</dbReference>
<dbReference type="OrthoDB" id="153982at2"/>
<protein>
    <recommendedName>
        <fullName evidence="1">Tc1-like transposase DDE domain-containing protein</fullName>
    </recommendedName>
</protein>
<feature type="domain" description="Tc1-like transposase DDE" evidence="1">
    <location>
        <begin position="90"/>
        <end position="180"/>
    </location>
</feature>
<gene>
    <name evidence="2" type="ORF">Krac_12081</name>
</gene>